<protein>
    <submittedName>
        <fullName evidence="1">Uncharacterized protein</fullName>
    </submittedName>
</protein>
<evidence type="ECO:0000313" key="2">
    <source>
        <dbReference type="Proteomes" id="UP000030681"/>
    </source>
</evidence>
<dbReference type="AlphaFoldDB" id="A0A081I9N8"/>
<organism evidence="1 2">
    <name type="scientific">Plasmodium vinckei vinckei</name>
    <dbReference type="NCBI Taxonomy" id="54757"/>
    <lineage>
        <taxon>Eukaryota</taxon>
        <taxon>Sar</taxon>
        <taxon>Alveolata</taxon>
        <taxon>Apicomplexa</taxon>
        <taxon>Aconoidasida</taxon>
        <taxon>Haemosporida</taxon>
        <taxon>Plasmodiidae</taxon>
        <taxon>Plasmodium</taxon>
        <taxon>Plasmodium (Vinckeia)</taxon>
    </lineage>
</organism>
<dbReference type="EMBL" id="KL446956">
    <property type="protein sequence ID" value="KEG00396.1"/>
    <property type="molecule type" value="Genomic_DNA"/>
</dbReference>
<dbReference type="Proteomes" id="UP000030681">
    <property type="component" value="Unassembled WGS sequence"/>
</dbReference>
<proteinExistence type="predicted"/>
<accession>A0A081I9N8</accession>
<evidence type="ECO:0000313" key="1">
    <source>
        <dbReference type="EMBL" id="KEG00396.1"/>
    </source>
</evidence>
<name>A0A081I9N8_PLAVN</name>
<reference evidence="1 2" key="1">
    <citation type="submission" date="2013-02" db="EMBL/GenBank/DDBJ databases">
        <title>The Genome Sequence of Plasmodium vinckei vinckei.</title>
        <authorList>
            <consortium name="The Broad Institute Genome Sequencing Platform"/>
            <consortium name="The Broad Institute Genome Sequencing Center for Infectious Disease"/>
            <person name="Neafsey D."/>
            <person name="Cheeseman I."/>
            <person name="Volkman S."/>
            <person name="Adams J."/>
            <person name="Walker B."/>
            <person name="Young S.K."/>
            <person name="Zeng Q."/>
            <person name="Gargeya S."/>
            <person name="Fitzgerald M."/>
            <person name="Haas B."/>
            <person name="Abouelleil A."/>
            <person name="Alvarado L."/>
            <person name="Arachchi H.M."/>
            <person name="Berlin A.M."/>
            <person name="Chapman S.B."/>
            <person name="Dewar J."/>
            <person name="Goldberg J."/>
            <person name="Griggs A."/>
            <person name="Gujja S."/>
            <person name="Hansen M."/>
            <person name="Howarth C."/>
            <person name="Imamovic A."/>
            <person name="Larimer J."/>
            <person name="McCowan C."/>
            <person name="Murphy C."/>
            <person name="Neiman D."/>
            <person name="Pearson M."/>
            <person name="Priest M."/>
            <person name="Roberts A."/>
            <person name="Saif S."/>
            <person name="Shea T."/>
            <person name="Sisk P."/>
            <person name="Sykes S."/>
            <person name="Wortman J."/>
            <person name="Nusbaum C."/>
            <person name="Birren B."/>
        </authorList>
    </citation>
    <scope>NUCLEOTIDE SEQUENCE [LARGE SCALE GENOMIC DNA]</scope>
    <source>
        <strain evidence="2">vinckei</strain>
    </source>
</reference>
<sequence length="99" mass="11809">METSVINPVRRKKKSLLNIYKLMQADPKAQFFKIINLINLYLKSNLKNGARVIIFRLQLLFIKVKIFYCLNKKGVLTFVKEYDEKKNNTIKYISFFDLE</sequence>
<gene>
    <name evidence="1" type="ORF">YYE_04579</name>
</gene>